<gene>
    <name evidence="3" type="ORF">DFQ27_007003</name>
</gene>
<evidence type="ECO:0000313" key="4">
    <source>
        <dbReference type="Proteomes" id="UP000807716"/>
    </source>
</evidence>
<feature type="compositionally biased region" description="Low complexity" evidence="1">
    <location>
        <begin position="218"/>
        <end position="241"/>
    </location>
</feature>
<feature type="region of interest" description="Disordered" evidence="1">
    <location>
        <begin position="302"/>
        <end position="341"/>
    </location>
</feature>
<dbReference type="EMBL" id="JAAAJB010000533">
    <property type="protein sequence ID" value="KAG0254181.1"/>
    <property type="molecule type" value="Genomic_DNA"/>
</dbReference>
<feature type="region of interest" description="Disordered" evidence="1">
    <location>
        <begin position="187"/>
        <end position="278"/>
    </location>
</feature>
<dbReference type="SMART" id="SM00333">
    <property type="entry name" value="TUDOR"/>
    <property type="match status" value="1"/>
</dbReference>
<dbReference type="Gene3D" id="2.30.30.140">
    <property type="match status" value="1"/>
</dbReference>
<evidence type="ECO:0000313" key="3">
    <source>
        <dbReference type="EMBL" id="KAG0254181.1"/>
    </source>
</evidence>
<keyword evidence="4" id="KW-1185">Reference proteome</keyword>
<comment type="caution">
    <text evidence="3">The sequence shown here is derived from an EMBL/GenBank/DDBJ whole genome shotgun (WGS) entry which is preliminary data.</text>
</comment>
<feature type="region of interest" description="Disordered" evidence="1">
    <location>
        <begin position="76"/>
        <end position="122"/>
    </location>
</feature>
<reference evidence="3" key="1">
    <citation type="journal article" date="2020" name="Fungal Divers.">
        <title>Resolving the Mortierellaceae phylogeny through synthesis of multi-gene phylogenetics and phylogenomics.</title>
        <authorList>
            <person name="Vandepol N."/>
            <person name="Liber J."/>
            <person name="Desiro A."/>
            <person name="Na H."/>
            <person name="Kennedy M."/>
            <person name="Barry K."/>
            <person name="Grigoriev I.V."/>
            <person name="Miller A.N."/>
            <person name="O'Donnell K."/>
            <person name="Stajich J.E."/>
            <person name="Bonito G."/>
        </authorList>
    </citation>
    <scope>NUCLEOTIDE SEQUENCE</scope>
    <source>
        <strain evidence="3">BC1065</strain>
    </source>
</reference>
<proteinExistence type="predicted"/>
<feature type="domain" description="Tudor" evidence="2">
    <location>
        <begin position="147"/>
        <end position="204"/>
    </location>
</feature>
<dbReference type="PROSITE" id="PS50304">
    <property type="entry name" value="TUDOR"/>
    <property type="match status" value="1"/>
</dbReference>
<accession>A0A9P6PXH4</accession>
<feature type="compositionally biased region" description="Basic and acidic residues" evidence="1">
    <location>
        <begin position="195"/>
        <end position="204"/>
    </location>
</feature>
<organism evidence="3 4">
    <name type="scientific">Actinomortierella ambigua</name>
    <dbReference type="NCBI Taxonomy" id="1343610"/>
    <lineage>
        <taxon>Eukaryota</taxon>
        <taxon>Fungi</taxon>
        <taxon>Fungi incertae sedis</taxon>
        <taxon>Mucoromycota</taxon>
        <taxon>Mortierellomycotina</taxon>
        <taxon>Mortierellomycetes</taxon>
        <taxon>Mortierellales</taxon>
        <taxon>Mortierellaceae</taxon>
        <taxon>Actinomortierella</taxon>
    </lineage>
</organism>
<evidence type="ECO:0000259" key="2">
    <source>
        <dbReference type="PROSITE" id="PS50304"/>
    </source>
</evidence>
<name>A0A9P6PXH4_9FUNG</name>
<sequence length="341" mass="35999">MEASDLANYREQVAAIEQALKDDPQNEELVGVRTELLELISLTETILLQQQPSATVDENVLKSDSPAVPAVSAASSASPMSASASPASPAHMLTSTSITTPTTSSTSSSTRTPTSAEAAAAAAAASRPVFEEFLPHHKRLQQAQDRVWSVGDRCRALYEGDSKFYEATILAVGQHGDLFSVEFKGYESSPPSLVRKQDLRSSHEHNHKKRRPESDESAAGTTTGAGAAAAAATTATATATAESAGDRADSTSSSKPTTTTTGGVVPKKKKVNKAEEEVQERIQKQNAWKNFAAKGKKTGMLGKKSMFASPDGPQGKVGVVGSGKGMTQFHQRGKHVYNPDD</sequence>
<evidence type="ECO:0000256" key="1">
    <source>
        <dbReference type="SAM" id="MobiDB-lite"/>
    </source>
</evidence>
<dbReference type="AlphaFoldDB" id="A0A9P6PXH4"/>
<protein>
    <recommendedName>
        <fullName evidence="2">Tudor domain-containing protein</fullName>
    </recommendedName>
</protein>
<dbReference type="OrthoDB" id="79171at2759"/>
<feature type="compositionally biased region" description="Low complexity" evidence="1">
    <location>
        <begin position="250"/>
        <end position="265"/>
    </location>
</feature>
<dbReference type="InterPro" id="IPR002999">
    <property type="entry name" value="Tudor"/>
</dbReference>
<dbReference type="SUPFAM" id="SSF63748">
    <property type="entry name" value="Tudor/PWWP/MBT"/>
    <property type="match status" value="1"/>
</dbReference>
<dbReference type="Proteomes" id="UP000807716">
    <property type="component" value="Unassembled WGS sequence"/>
</dbReference>
<dbReference type="CDD" id="cd21182">
    <property type="entry name" value="Tudor_SMN_SPF30-like"/>
    <property type="match status" value="1"/>
</dbReference>